<dbReference type="Pfam" id="PF05170">
    <property type="entry name" value="AsmA"/>
    <property type="match status" value="1"/>
</dbReference>
<dbReference type="PANTHER" id="PTHR30441">
    <property type="entry name" value="DUF748 DOMAIN-CONTAINING PROTEIN"/>
    <property type="match status" value="1"/>
</dbReference>
<dbReference type="GO" id="GO:0090313">
    <property type="term" value="P:regulation of protein targeting to membrane"/>
    <property type="evidence" value="ECO:0007669"/>
    <property type="project" value="TreeGrafter"/>
</dbReference>
<evidence type="ECO:0000256" key="1">
    <source>
        <dbReference type="SAM" id="MobiDB-lite"/>
    </source>
</evidence>
<organism evidence="3 4">
    <name type="scientific">Ancylobacter novellus</name>
    <name type="common">Thiobacillus novellus</name>
    <dbReference type="NCBI Taxonomy" id="921"/>
    <lineage>
        <taxon>Bacteria</taxon>
        <taxon>Pseudomonadati</taxon>
        <taxon>Pseudomonadota</taxon>
        <taxon>Alphaproteobacteria</taxon>
        <taxon>Hyphomicrobiales</taxon>
        <taxon>Xanthobacteraceae</taxon>
        <taxon>Ancylobacter</taxon>
    </lineage>
</organism>
<comment type="caution">
    <text evidence="3">The sequence shown here is derived from an EMBL/GenBank/DDBJ whole genome shotgun (WGS) entry which is preliminary data.</text>
</comment>
<dbReference type="InterPro" id="IPR007844">
    <property type="entry name" value="AsmA"/>
</dbReference>
<dbReference type="EMBL" id="QFPN01000008">
    <property type="protein sequence ID" value="PZQ13080.1"/>
    <property type="molecule type" value="Genomic_DNA"/>
</dbReference>
<dbReference type="AlphaFoldDB" id="A0A2W5MI52"/>
<feature type="region of interest" description="Disordered" evidence="1">
    <location>
        <begin position="560"/>
        <end position="587"/>
    </location>
</feature>
<protein>
    <recommendedName>
        <fullName evidence="2">AsmA domain-containing protein</fullName>
    </recommendedName>
</protein>
<evidence type="ECO:0000313" key="4">
    <source>
        <dbReference type="Proteomes" id="UP000249577"/>
    </source>
</evidence>
<dbReference type="InterPro" id="IPR052894">
    <property type="entry name" value="AsmA-related"/>
</dbReference>
<proteinExistence type="predicted"/>
<evidence type="ECO:0000259" key="2">
    <source>
        <dbReference type="Pfam" id="PF05170"/>
    </source>
</evidence>
<accession>A0A2W5MI52</accession>
<name>A0A2W5MI52_ANCNO</name>
<evidence type="ECO:0000313" key="3">
    <source>
        <dbReference type="EMBL" id="PZQ13080.1"/>
    </source>
</evidence>
<feature type="compositionally biased region" description="Basic and acidic residues" evidence="1">
    <location>
        <begin position="562"/>
        <end position="577"/>
    </location>
</feature>
<sequence length="587" mass="60263">MSKRAGARGGTRSMRRLALGLAGFVGAAAVAVPLLAARAPVDDAGDRLLAGLAQATGLSVQANGRSEVSLFPRPRVRVEGVSLAHEGEPPFAVARGLTGTLDPLALLQGRIKLGELILDQPQIALDRLPYADVLSALRSNAAVAPPSIRLSDGRLQWKGRVADKIEGGLVWPRDGGSFTLSGYGRFGGRPVEAKMQLADVAAFARGERAPFRARLEGGGARVLFDGDTIDEGGLKLVGDVSVRASELADTLGWLGARPSPAKAASGWGASFAGRGQLDASGLQISNGELDLAGRSFLGAGRVTAGPAGPAVEATLDAGSIDLKPYLALLAPEVARPDGTWSARSVDLDGLRGWTLDLRLSADEMRLGGLTLERPALTAAVAEGGLDLSIGEASAYGGAVGGRLSIEPDGAVARLRFEGGATDLALGEALEALAGRRPLAGTLTAEVAVESEGSSIQALVAGLRGQAKARLADGLLATRSRSRTLALAGLGDKIEFARAEAAMVIKEGVARADPVSIEGPHANFTLAGDASLVDRELSLRGFVKPSGAAWTLPVRLTGPLFEPKLRPDLSGRPPRGEASRSGAGPTEP</sequence>
<dbReference type="PANTHER" id="PTHR30441:SF4">
    <property type="entry name" value="PROTEIN ASMA"/>
    <property type="match status" value="1"/>
</dbReference>
<dbReference type="GO" id="GO:0005886">
    <property type="term" value="C:plasma membrane"/>
    <property type="evidence" value="ECO:0007669"/>
    <property type="project" value="TreeGrafter"/>
</dbReference>
<feature type="domain" description="AsmA" evidence="2">
    <location>
        <begin position="339"/>
        <end position="511"/>
    </location>
</feature>
<gene>
    <name evidence="3" type="ORF">DI565_15575</name>
</gene>
<dbReference type="Proteomes" id="UP000249577">
    <property type="component" value="Unassembled WGS sequence"/>
</dbReference>
<reference evidence="3 4" key="1">
    <citation type="submission" date="2017-08" db="EMBL/GenBank/DDBJ databases">
        <title>Infants hospitalized years apart are colonized by the same room-sourced microbial strains.</title>
        <authorList>
            <person name="Brooks B."/>
            <person name="Olm M.R."/>
            <person name="Firek B.A."/>
            <person name="Baker R."/>
            <person name="Thomas B.C."/>
            <person name="Morowitz M.J."/>
            <person name="Banfield J.F."/>
        </authorList>
    </citation>
    <scope>NUCLEOTIDE SEQUENCE [LARGE SCALE GENOMIC DNA]</scope>
    <source>
        <strain evidence="3">S2_005_003_R2_43</strain>
    </source>
</reference>